<dbReference type="FunFam" id="2.30.180.10:FF:000015">
    <property type="entry name" value="Fasciclin-like arabinogalactan protein 3"/>
    <property type="match status" value="1"/>
</dbReference>
<comment type="function">
    <text evidence="10">May be a cell surface adhesion protein.</text>
</comment>
<dbReference type="PANTHER" id="PTHR32382:SF6">
    <property type="entry name" value="FASCICLIN-LIKE ARABINOGALACTAN PROTEIN 14"/>
    <property type="match status" value="1"/>
</dbReference>
<evidence type="ECO:0000256" key="11">
    <source>
        <dbReference type="SAM" id="SignalP"/>
    </source>
</evidence>
<evidence type="ECO:0000256" key="8">
    <source>
        <dbReference type="ARBA" id="ARBA00023180"/>
    </source>
</evidence>
<comment type="caution">
    <text evidence="13">The sequence shown here is derived from an EMBL/GenBank/DDBJ whole genome shotgun (WGS) entry which is preliminary data.</text>
</comment>
<evidence type="ECO:0000256" key="1">
    <source>
        <dbReference type="ARBA" id="ARBA00004609"/>
    </source>
</evidence>
<keyword evidence="14" id="KW-1185">Reference proteome</keyword>
<dbReference type="AlphaFoldDB" id="A0A8J4VRB9"/>
<dbReference type="EMBL" id="JRKL02000967">
    <property type="protein sequence ID" value="KAF3966955.1"/>
    <property type="molecule type" value="Genomic_DNA"/>
</dbReference>
<sequence>MMNSRTTSLLIFAFFVLVSSSVTTAFHITKILRKYPEFSTYNHYLIKTDLQSQIDRQPNITILAVDNKAISSISEKPLNVIKNILSLHVLHDYYDIEKLVKVLTSKTAIFTTLYQTNNGDPVSLKGFLEASMVNEGEIAIGSAVLGSGLTVKLVKPVLSHPDTISVLQITAPIIAPGIGASSPVKVPDPDN</sequence>
<evidence type="ECO:0000256" key="6">
    <source>
        <dbReference type="ARBA" id="ARBA00022974"/>
    </source>
</evidence>
<keyword evidence="7" id="KW-0472">Membrane</keyword>
<dbReference type="PROSITE" id="PS50213">
    <property type="entry name" value="FAS1"/>
    <property type="match status" value="1"/>
</dbReference>
<evidence type="ECO:0000259" key="12">
    <source>
        <dbReference type="PROSITE" id="PS50213"/>
    </source>
</evidence>
<evidence type="ECO:0000256" key="7">
    <source>
        <dbReference type="ARBA" id="ARBA00023136"/>
    </source>
</evidence>
<keyword evidence="3" id="KW-1003">Cell membrane</keyword>
<protein>
    <recommendedName>
        <fullName evidence="12">FAS1 domain-containing protein</fullName>
    </recommendedName>
</protein>
<feature type="signal peptide" evidence="11">
    <location>
        <begin position="1"/>
        <end position="25"/>
    </location>
</feature>
<keyword evidence="5 11" id="KW-0732">Signal</keyword>
<evidence type="ECO:0000256" key="10">
    <source>
        <dbReference type="ARBA" id="ARBA00024686"/>
    </source>
</evidence>
<dbReference type="InterPro" id="IPR000782">
    <property type="entry name" value="FAS1_domain"/>
</dbReference>
<comment type="similarity">
    <text evidence="2">Belongs to the fasciclin-like AGP family.</text>
</comment>
<keyword evidence="6" id="KW-0654">Proteoglycan</keyword>
<dbReference type="Proteomes" id="UP000737018">
    <property type="component" value="Unassembled WGS sequence"/>
</dbReference>
<proteinExistence type="inferred from homology"/>
<keyword evidence="9" id="KW-0449">Lipoprotein</keyword>
<evidence type="ECO:0000256" key="3">
    <source>
        <dbReference type="ARBA" id="ARBA00022475"/>
    </source>
</evidence>
<evidence type="ECO:0000256" key="2">
    <source>
        <dbReference type="ARBA" id="ARBA00007843"/>
    </source>
</evidence>
<evidence type="ECO:0000313" key="14">
    <source>
        <dbReference type="Proteomes" id="UP000737018"/>
    </source>
</evidence>
<dbReference type="InterPro" id="IPR033254">
    <property type="entry name" value="Plant_FLA"/>
</dbReference>
<name>A0A8J4VRB9_9ROSI</name>
<feature type="chain" id="PRO_5035288712" description="FAS1 domain-containing protein" evidence="11">
    <location>
        <begin position="26"/>
        <end position="191"/>
    </location>
</feature>
<evidence type="ECO:0000256" key="4">
    <source>
        <dbReference type="ARBA" id="ARBA00022622"/>
    </source>
</evidence>
<gene>
    <name evidence="13" type="ORF">CMV_008978</name>
</gene>
<comment type="subcellular location">
    <subcellularLocation>
        <location evidence="1">Cell membrane</location>
        <topology evidence="1">Lipid-anchor</topology>
        <topology evidence="1">GPI-anchor</topology>
    </subcellularLocation>
</comment>
<evidence type="ECO:0000256" key="5">
    <source>
        <dbReference type="ARBA" id="ARBA00022729"/>
    </source>
</evidence>
<evidence type="ECO:0000313" key="13">
    <source>
        <dbReference type="EMBL" id="KAF3966955.1"/>
    </source>
</evidence>
<dbReference type="SUPFAM" id="SSF82153">
    <property type="entry name" value="FAS1 domain"/>
    <property type="match status" value="1"/>
</dbReference>
<organism evidence="13 14">
    <name type="scientific">Castanea mollissima</name>
    <name type="common">Chinese chestnut</name>
    <dbReference type="NCBI Taxonomy" id="60419"/>
    <lineage>
        <taxon>Eukaryota</taxon>
        <taxon>Viridiplantae</taxon>
        <taxon>Streptophyta</taxon>
        <taxon>Embryophyta</taxon>
        <taxon>Tracheophyta</taxon>
        <taxon>Spermatophyta</taxon>
        <taxon>Magnoliopsida</taxon>
        <taxon>eudicotyledons</taxon>
        <taxon>Gunneridae</taxon>
        <taxon>Pentapetalae</taxon>
        <taxon>rosids</taxon>
        <taxon>fabids</taxon>
        <taxon>Fagales</taxon>
        <taxon>Fagaceae</taxon>
        <taxon>Castanea</taxon>
    </lineage>
</organism>
<dbReference type="Pfam" id="PF02469">
    <property type="entry name" value="Fasciclin"/>
    <property type="match status" value="1"/>
</dbReference>
<evidence type="ECO:0000256" key="9">
    <source>
        <dbReference type="ARBA" id="ARBA00023288"/>
    </source>
</evidence>
<feature type="domain" description="FAS1" evidence="12">
    <location>
        <begin position="25"/>
        <end position="158"/>
    </location>
</feature>
<dbReference type="PANTHER" id="PTHR32382">
    <property type="entry name" value="FASCICLIN-LIKE ARABINOGALACTAN PROTEIN"/>
    <property type="match status" value="1"/>
</dbReference>
<dbReference type="OrthoDB" id="694090at2759"/>
<accession>A0A8J4VRB9</accession>
<dbReference type="GO" id="GO:0005886">
    <property type="term" value="C:plasma membrane"/>
    <property type="evidence" value="ECO:0007669"/>
    <property type="project" value="UniProtKB-SubCell"/>
</dbReference>
<dbReference type="Gene3D" id="2.30.180.10">
    <property type="entry name" value="FAS1 domain"/>
    <property type="match status" value="1"/>
</dbReference>
<keyword evidence="4" id="KW-0336">GPI-anchor</keyword>
<reference evidence="13" key="1">
    <citation type="submission" date="2020-03" db="EMBL/GenBank/DDBJ databases">
        <title>Castanea mollissima Vanexum genome sequencing.</title>
        <authorList>
            <person name="Staton M."/>
        </authorList>
    </citation>
    <scope>NUCLEOTIDE SEQUENCE</scope>
    <source>
        <tissue evidence="13">Leaf</tissue>
    </source>
</reference>
<dbReference type="InterPro" id="IPR036378">
    <property type="entry name" value="FAS1_dom_sf"/>
</dbReference>
<keyword evidence="8" id="KW-0325">Glycoprotein</keyword>
<dbReference type="GO" id="GO:0098552">
    <property type="term" value="C:side of membrane"/>
    <property type="evidence" value="ECO:0007669"/>
    <property type="project" value="UniProtKB-KW"/>
</dbReference>